<evidence type="ECO:0000256" key="2">
    <source>
        <dbReference type="ARBA" id="ARBA00022837"/>
    </source>
</evidence>
<accession>A0A7J6W6A0</accession>
<dbReference type="InterPro" id="IPR000008">
    <property type="entry name" value="C2_dom"/>
</dbReference>
<reference evidence="4 5" key="1">
    <citation type="submission" date="2020-06" db="EMBL/GenBank/DDBJ databases">
        <title>Transcriptomic and genomic resources for Thalictrum thalictroides and T. hernandezii: Facilitating candidate gene discovery in an emerging model plant lineage.</title>
        <authorList>
            <person name="Arias T."/>
            <person name="Riano-Pachon D.M."/>
            <person name="Di Stilio V.S."/>
        </authorList>
    </citation>
    <scope>NUCLEOTIDE SEQUENCE [LARGE SCALE GENOMIC DNA]</scope>
    <source>
        <strain evidence="5">cv. WT478/WT964</strain>
        <tissue evidence="4">Leaves</tissue>
    </source>
</reference>
<evidence type="ECO:0000313" key="4">
    <source>
        <dbReference type="EMBL" id="KAF5192741.1"/>
    </source>
</evidence>
<gene>
    <name evidence="4" type="ORF">FRX31_017670</name>
</gene>
<protein>
    <recommendedName>
        <fullName evidence="3">C2 domain-containing protein</fullName>
    </recommendedName>
</protein>
<dbReference type="Proteomes" id="UP000554482">
    <property type="component" value="Unassembled WGS sequence"/>
</dbReference>
<evidence type="ECO:0000259" key="3">
    <source>
        <dbReference type="Pfam" id="PF00168"/>
    </source>
</evidence>
<proteinExistence type="predicted"/>
<dbReference type="PANTHER" id="PTHR46502">
    <property type="entry name" value="C2 DOMAIN-CONTAINING"/>
    <property type="match status" value="1"/>
</dbReference>
<keyword evidence="1" id="KW-0479">Metal-binding</keyword>
<dbReference type="GO" id="GO:0046872">
    <property type="term" value="F:metal ion binding"/>
    <property type="evidence" value="ECO:0007669"/>
    <property type="project" value="UniProtKB-KW"/>
</dbReference>
<dbReference type="OrthoDB" id="419768at2759"/>
<dbReference type="Pfam" id="PF00168">
    <property type="entry name" value="C2"/>
    <property type="match status" value="1"/>
</dbReference>
<organism evidence="4 5">
    <name type="scientific">Thalictrum thalictroides</name>
    <name type="common">Rue-anemone</name>
    <name type="synonym">Anemone thalictroides</name>
    <dbReference type="NCBI Taxonomy" id="46969"/>
    <lineage>
        <taxon>Eukaryota</taxon>
        <taxon>Viridiplantae</taxon>
        <taxon>Streptophyta</taxon>
        <taxon>Embryophyta</taxon>
        <taxon>Tracheophyta</taxon>
        <taxon>Spermatophyta</taxon>
        <taxon>Magnoliopsida</taxon>
        <taxon>Ranunculales</taxon>
        <taxon>Ranunculaceae</taxon>
        <taxon>Thalictroideae</taxon>
        <taxon>Thalictrum</taxon>
    </lineage>
</organism>
<dbReference type="SUPFAM" id="SSF49562">
    <property type="entry name" value="C2 domain (Calcium/lipid-binding domain, CaLB)"/>
    <property type="match status" value="1"/>
</dbReference>
<evidence type="ECO:0000256" key="1">
    <source>
        <dbReference type="ARBA" id="ARBA00022723"/>
    </source>
</evidence>
<keyword evidence="2" id="KW-0106">Calcium</keyword>
<comment type="caution">
    <text evidence="4">The sequence shown here is derived from an EMBL/GenBank/DDBJ whole genome shotgun (WGS) entry which is preliminary data.</text>
</comment>
<evidence type="ECO:0000313" key="5">
    <source>
        <dbReference type="Proteomes" id="UP000554482"/>
    </source>
</evidence>
<sequence length="103" mass="11336">MSGATLELLLVVGAKGQGSEPKWNKVFSFTVSGDDTSDIIIKIMDSDYMSEDDFVGKPDSYVLTYTTAEYKGEIKVGLTLINPAEETEKLLNEQEEDYGGELD</sequence>
<name>A0A7J6W6A0_THATH</name>
<dbReference type="Gene3D" id="2.60.40.150">
    <property type="entry name" value="C2 domain"/>
    <property type="match status" value="1"/>
</dbReference>
<dbReference type="PANTHER" id="PTHR46502:SF2">
    <property type="entry name" value="16 KDA PHLOEM PROTEIN 2"/>
    <property type="match status" value="1"/>
</dbReference>
<dbReference type="InterPro" id="IPR035892">
    <property type="entry name" value="C2_domain_sf"/>
</dbReference>
<keyword evidence="5" id="KW-1185">Reference proteome</keyword>
<dbReference type="AlphaFoldDB" id="A0A7J6W6A0"/>
<feature type="domain" description="C2" evidence="3">
    <location>
        <begin position="19"/>
        <end position="57"/>
    </location>
</feature>
<dbReference type="EMBL" id="JABWDY010020989">
    <property type="protein sequence ID" value="KAF5192741.1"/>
    <property type="molecule type" value="Genomic_DNA"/>
</dbReference>